<keyword evidence="4 7" id="KW-0808">Transferase</keyword>
<proteinExistence type="inferred from homology"/>
<dbReference type="PROSITE" id="PS00600">
    <property type="entry name" value="AA_TRANSFER_CLASS_3"/>
    <property type="match status" value="1"/>
</dbReference>
<dbReference type="OrthoDB" id="9801052at2"/>
<dbReference type="STRING" id="1080227.A8L45_02405"/>
<evidence type="ECO:0000256" key="6">
    <source>
        <dbReference type="RuleBase" id="RU003560"/>
    </source>
</evidence>
<dbReference type="NCBIfam" id="NF005682">
    <property type="entry name" value="PRK07480.1"/>
    <property type="match status" value="1"/>
</dbReference>
<dbReference type="PIRSF" id="PIRSF000521">
    <property type="entry name" value="Transaminase_4ab_Lys_Orn"/>
    <property type="match status" value="1"/>
</dbReference>
<protein>
    <submittedName>
        <fullName evidence="7">Aminotransferase</fullName>
    </submittedName>
</protein>
<reference evidence="7 8" key="1">
    <citation type="submission" date="2016-05" db="EMBL/GenBank/DDBJ databases">
        <title>Genomic Taxonomy of the Vibrionaceae.</title>
        <authorList>
            <person name="Gomez-Gil B."/>
            <person name="Enciso-Ibarra J."/>
        </authorList>
    </citation>
    <scope>NUCLEOTIDE SEQUENCE [LARGE SCALE GENOMIC DNA]</scope>
    <source>
        <strain evidence="7 8">CAIM 1920</strain>
    </source>
</reference>
<evidence type="ECO:0000256" key="1">
    <source>
        <dbReference type="ARBA" id="ARBA00001933"/>
    </source>
</evidence>
<dbReference type="NCBIfam" id="NF004767">
    <property type="entry name" value="PRK06105.1"/>
    <property type="match status" value="1"/>
</dbReference>
<evidence type="ECO:0000256" key="5">
    <source>
        <dbReference type="ARBA" id="ARBA00022898"/>
    </source>
</evidence>
<organism evidence="7 8">
    <name type="scientific">Veronia pacifica</name>
    <dbReference type="NCBI Taxonomy" id="1080227"/>
    <lineage>
        <taxon>Bacteria</taxon>
        <taxon>Pseudomonadati</taxon>
        <taxon>Pseudomonadota</taxon>
        <taxon>Gammaproteobacteria</taxon>
        <taxon>Vibrionales</taxon>
        <taxon>Vibrionaceae</taxon>
        <taxon>Veronia</taxon>
    </lineage>
</organism>
<evidence type="ECO:0000313" key="7">
    <source>
        <dbReference type="EMBL" id="ODA35904.1"/>
    </source>
</evidence>
<accession>A0A1C3ERQ6</accession>
<dbReference type="Gene3D" id="3.40.640.10">
    <property type="entry name" value="Type I PLP-dependent aspartate aminotransferase-like (Major domain)"/>
    <property type="match status" value="1"/>
</dbReference>
<keyword evidence="3 7" id="KW-0032">Aminotransferase</keyword>
<dbReference type="SUPFAM" id="SSF53383">
    <property type="entry name" value="PLP-dependent transferases"/>
    <property type="match status" value="1"/>
</dbReference>
<dbReference type="CDD" id="cd00610">
    <property type="entry name" value="OAT_like"/>
    <property type="match status" value="1"/>
</dbReference>
<dbReference type="Pfam" id="PF00202">
    <property type="entry name" value="Aminotran_3"/>
    <property type="match status" value="1"/>
</dbReference>
<dbReference type="FunFam" id="3.40.640.10:FF:000014">
    <property type="entry name" value="Adenosylmethionine-8-amino-7-oxononanoate aminotransferase, probable"/>
    <property type="match status" value="1"/>
</dbReference>
<dbReference type="GO" id="GO:0009448">
    <property type="term" value="P:gamma-aminobutyric acid metabolic process"/>
    <property type="evidence" value="ECO:0007669"/>
    <property type="project" value="TreeGrafter"/>
</dbReference>
<dbReference type="RefSeq" id="WP_068898830.1">
    <property type="nucleotide sequence ID" value="NZ_JBHUIF010000032.1"/>
</dbReference>
<evidence type="ECO:0000256" key="3">
    <source>
        <dbReference type="ARBA" id="ARBA00022576"/>
    </source>
</evidence>
<sequence>MSDQNLAYNTEWLQQQDNQHYLHPFSDHKTLREQGARMIVRADGVYIWDSDGNKILDGMAGLWCTNIGYGQSRLAKAAFDQMNELPYYNSFFQCAHPPVVELAKTIGELAPAHMNQVFFTGSGSESNDTVLRMVRHYWTLKGQPEKFTIIGRHNGYHGSTVAGASLGGMKPMHSQGGLPIPGIHHIPQPYWFGEGGDTTPEEFGIQAARELESAILDIGADKVAAFIAEPIQGAGGVVIPPDTYWPEIKNILARYDILLIVDEVICGFGRTGEWFGSQYYGLEPDFMPIAKGMTSGYMPMGGVIVSDRVAGTFEQEGGEFFHGYTYSGHPVAAAVALENIRLIQENKLVEYVKNDIGPYLQTAWQTLSDHPLVGETRGVGLLGALELVKEKAGRVRFDSELDVGGMCRTLSVSNGLVMRAVGDTMIISPPLVISHSEVDELVSKAREALDLTMEALQAEGLY</sequence>
<evidence type="ECO:0000256" key="2">
    <source>
        <dbReference type="ARBA" id="ARBA00008954"/>
    </source>
</evidence>
<dbReference type="InterPro" id="IPR005814">
    <property type="entry name" value="Aminotrans_3"/>
</dbReference>
<comment type="cofactor">
    <cofactor evidence="1">
        <name>pyridoxal 5'-phosphate</name>
        <dbReference type="ChEBI" id="CHEBI:597326"/>
    </cofactor>
</comment>
<dbReference type="GO" id="GO:0009102">
    <property type="term" value="P:biotin biosynthetic process"/>
    <property type="evidence" value="ECO:0007669"/>
    <property type="project" value="TreeGrafter"/>
</dbReference>
<evidence type="ECO:0000313" key="8">
    <source>
        <dbReference type="Proteomes" id="UP000094936"/>
    </source>
</evidence>
<dbReference type="Gene3D" id="3.90.1150.10">
    <property type="entry name" value="Aspartate Aminotransferase, domain 1"/>
    <property type="match status" value="1"/>
</dbReference>
<dbReference type="AlphaFoldDB" id="A0A1C3ERQ6"/>
<dbReference type="InterPro" id="IPR015421">
    <property type="entry name" value="PyrdxlP-dep_Trfase_major"/>
</dbReference>
<dbReference type="InterPro" id="IPR049704">
    <property type="entry name" value="Aminotrans_3_PPA_site"/>
</dbReference>
<comment type="similarity">
    <text evidence="2 6">Belongs to the class-III pyridoxal-phosphate-dependent aminotransferase family.</text>
</comment>
<dbReference type="PANTHER" id="PTHR42684">
    <property type="entry name" value="ADENOSYLMETHIONINE-8-AMINO-7-OXONONANOATE AMINOTRANSFERASE"/>
    <property type="match status" value="1"/>
</dbReference>
<comment type="caution">
    <text evidence="7">The sequence shown here is derived from an EMBL/GenBank/DDBJ whole genome shotgun (WGS) entry which is preliminary data.</text>
</comment>
<evidence type="ECO:0000256" key="4">
    <source>
        <dbReference type="ARBA" id="ARBA00022679"/>
    </source>
</evidence>
<dbReference type="InterPro" id="IPR015424">
    <property type="entry name" value="PyrdxlP-dep_Trfase"/>
</dbReference>
<keyword evidence="8" id="KW-1185">Reference proteome</keyword>
<dbReference type="EMBL" id="LYBM01000002">
    <property type="protein sequence ID" value="ODA35904.1"/>
    <property type="molecule type" value="Genomic_DNA"/>
</dbReference>
<dbReference type="PANTHER" id="PTHR42684:SF3">
    <property type="entry name" value="ADENOSYLMETHIONINE-8-AMINO-7-OXONONANOATE AMINOTRANSFERASE"/>
    <property type="match status" value="1"/>
</dbReference>
<name>A0A1C3ERQ6_9GAMM</name>
<dbReference type="InterPro" id="IPR015422">
    <property type="entry name" value="PyrdxlP-dep_Trfase_small"/>
</dbReference>
<dbReference type="Proteomes" id="UP000094936">
    <property type="component" value="Unassembled WGS sequence"/>
</dbReference>
<dbReference type="GO" id="GO:0030170">
    <property type="term" value="F:pyridoxal phosphate binding"/>
    <property type="evidence" value="ECO:0007669"/>
    <property type="project" value="InterPro"/>
</dbReference>
<keyword evidence="5 6" id="KW-0663">Pyridoxal phosphate</keyword>
<gene>
    <name evidence="7" type="ORF">A8L45_02405</name>
</gene>
<dbReference type="GO" id="GO:0004015">
    <property type="term" value="F:adenosylmethionine-8-amino-7-oxononanoate transaminase activity"/>
    <property type="evidence" value="ECO:0007669"/>
    <property type="project" value="TreeGrafter"/>
</dbReference>